<dbReference type="EMBL" id="JABWDY010040719">
    <property type="protein sequence ID" value="KAF5177926.1"/>
    <property type="molecule type" value="Genomic_DNA"/>
</dbReference>
<dbReference type="GO" id="GO:0008233">
    <property type="term" value="F:peptidase activity"/>
    <property type="evidence" value="ECO:0007669"/>
    <property type="project" value="UniProtKB-KW"/>
</dbReference>
<keyword evidence="3" id="KW-0227">DNA damage</keyword>
<name>A0A7J6UZ21_THATH</name>
<keyword evidence="2" id="KW-0645">Protease</keyword>
<dbReference type="PANTHER" id="PTHR13604">
    <property type="entry name" value="DC12-RELATED"/>
    <property type="match status" value="1"/>
</dbReference>
<comment type="similarity">
    <text evidence="1">Belongs to the SOS response-associated peptidase family.</text>
</comment>
<proteinExistence type="inferred from homology"/>
<dbReference type="GO" id="GO:0003697">
    <property type="term" value="F:single-stranded DNA binding"/>
    <property type="evidence" value="ECO:0007669"/>
    <property type="project" value="InterPro"/>
</dbReference>
<evidence type="ECO:0000256" key="8">
    <source>
        <dbReference type="SAM" id="MobiDB-lite"/>
    </source>
</evidence>
<evidence type="ECO:0000256" key="4">
    <source>
        <dbReference type="ARBA" id="ARBA00022801"/>
    </source>
</evidence>
<dbReference type="Gene3D" id="3.90.1680.10">
    <property type="entry name" value="SOS response associated peptidase-like"/>
    <property type="match status" value="1"/>
</dbReference>
<keyword evidence="4" id="KW-0378">Hydrolase</keyword>
<dbReference type="GO" id="GO:0106300">
    <property type="term" value="P:protein-DNA covalent cross-linking repair"/>
    <property type="evidence" value="ECO:0007669"/>
    <property type="project" value="InterPro"/>
</dbReference>
<accession>A0A7J6UZ21</accession>
<feature type="region of interest" description="Disordered" evidence="8">
    <location>
        <begin position="244"/>
        <end position="282"/>
    </location>
</feature>
<comment type="caution">
    <text evidence="9">The sequence shown here is derived from an EMBL/GenBank/DDBJ whole genome shotgun (WGS) entry which is preliminary data.</text>
</comment>
<organism evidence="9 10">
    <name type="scientific">Thalictrum thalictroides</name>
    <name type="common">Rue-anemone</name>
    <name type="synonym">Anemone thalictroides</name>
    <dbReference type="NCBI Taxonomy" id="46969"/>
    <lineage>
        <taxon>Eukaryota</taxon>
        <taxon>Viridiplantae</taxon>
        <taxon>Streptophyta</taxon>
        <taxon>Embryophyta</taxon>
        <taxon>Tracheophyta</taxon>
        <taxon>Spermatophyta</taxon>
        <taxon>Magnoliopsida</taxon>
        <taxon>Ranunculales</taxon>
        <taxon>Ranunculaceae</taxon>
        <taxon>Thalictroideae</taxon>
        <taxon>Thalictrum</taxon>
    </lineage>
</organism>
<dbReference type="Pfam" id="PF02586">
    <property type="entry name" value="SRAP"/>
    <property type="match status" value="1"/>
</dbReference>
<evidence type="ECO:0000313" key="10">
    <source>
        <dbReference type="Proteomes" id="UP000554482"/>
    </source>
</evidence>
<dbReference type="AlphaFoldDB" id="A0A7J6UZ21"/>
<dbReference type="InterPro" id="IPR036590">
    <property type="entry name" value="SRAP-like"/>
</dbReference>
<dbReference type="GO" id="GO:0006508">
    <property type="term" value="P:proteolysis"/>
    <property type="evidence" value="ECO:0007669"/>
    <property type="project" value="UniProtKB-KW"/>
</dbReference>
<dbReference type="PANTHER" id="PTHR13604:SF0">
    <property type="entry name" value="ABASIC SITE PROCESSING PROTEIN HMCES"/>
    <property type="match status" value="1"/>
</dbReference>
<dbReference type="GO" id="GO:0016829">
    <property type="term" value="F:lyase activity"/>
    <property type="evidence" value="ECO:0007669"/>
    <property type="project" value="UniProtKB-KW"/>
</dbReference>
<keyword evidence="5" id="KW-0190">Covalent protein-DNA linkage</keyword>
<keyword evidence="10" id="KW-1185">Reference proteome</keyword>
<dbReference type="Proteomes" id="UP000554482">
    <property type="component" value="Unassembled WGS sequence"/>
</dbReference>
<evidence type="ECO:0000256" key="7">
    <source>
        <dbReference type="ARBA" id="ARBA00023239"/>
    </source>
</evidence>
<dbReference type="InterPro" id="IPR003738">
    <property type="entry name" value="SRAP"/>
</dbReference>
<evidence type="ECO:0000256" key="1">
    <source>
        <dbReference type="ARBA" id="ARBA00008136"/>
    </source>
</evidence>
<dbReference type="OrthoDB" id="2111841at2759"/>
<keyword evidence="6" id="KW-0238">DNA-binding</keyword>
<protein>
    <submittedName>
        <fullName evidence="9">Embryonic stem cell-specific 5-hydroxymethylcytosine-binding protein</fullName>
    </submittedName>
</protein>
<evidence type="ECO:0000256" key="6">
    <source>
        <dbReference type="ARBA" id="ARBA00023125"/>
    </source>
</evidence>
<evidence type="ECO:0000313" key="9">
    <source>
        <dbReference type="EMBL" id="KAF5177926.1"/>
    </source>
</evidence>
<evidence type="ECO:0000256" key="2">
    <source>
        <dbReference type="ARBA" id="ARBA00022670"/>
    </source>
</evidence>
<feature type="compositionally biased region" description="Basic and acidic residues" evidence="8">
    <location>
        <begin position="244"/>
        <end position="257"/>
    </location>
</feature>
<evidence type="ECO:0000256" key="5">
    <source>
        <dbReference type="ARBA" id="ARBA00023124"/>
    </source>
</evidence>
<dbReference type="SUPFAM" id="SSF143081">
    <property type="entry name" value="BB1717-like"/>
    <property type="match status" value="1"/>
</dbReference>
<reference evidence="9 10" key="1">
    <citation type="submission" date="2020-06" db="EMBL/GenBank/DDBJ databases">
        <title>Transcriptomic and genomic resources for Thalictrum thalictroides and T. hernandezii: Facilitating candidate gene discovery in an emerging model plant lineage.</title>
        <authorList>
            <person name="Arias T."/>
            <person name="Riano-Pachon D.M."/>
            <person name="Di Stilio V.S."/>
        </authorList>
    </citation>
    <scope>NUCLEOTIDE SEQUENCE [LARGE SCALE GENOMIC DNA]</scope>
    <source>
        <strain evidence="10">cv. WT478/WT964</strain>
        <tissue evidence="9">Leaves</tissue>
    </source>
</reference>
<sequence>MCGRARCTLRADDVQRACGLNNGFAYSTLQMDRYHPRYNVSPGSYMPVVRTGDASNSKSNSNDAQLVGVVLHCMKWGLIPSFTNKTHKPDHYKMFNARSESISEKPSFRRLLPNNRCLVAVEGFYEWKKDGSKKQPYYIHFKNGQPLVFAALYDHWTNSEGEVLSTFTIVTTSCSSALQWLHDRMPVILDNKSSIDAWLNGSPSSKFSEILKPYEDSNLVPLKAEEKNLISKFFSKKKVDNEQESHPKIESSCKESVPEAPENYLEEEEFKTSNGSEEDEKCVEYRMSPSRCGKKRDYKELTSESNEYAGNMEKMGMSRAVKKKSNLKNVGDKQKTLLSFFGRKS</sequence>
<gene>
    <name evidence="9" type="ORF">FRX31_032488</name>
</gene>
<keyword evidence="7" id="KW-0456">Lyase</keyword>
<evidence type="ECO:0000256" key="3">
    <source>
        <dbReference type="ARBA" id="ARBA00022763"/>
    </source>
</evidence>